<reference evidence="2" key="1">
    <citation type="journal article" date="2019" name="Int. J. Syst. Evol. Microbiol.">
        <title>The Global Catalogue of Microorganisms (GCM) 10K type strain sequencing project: providing services to taxonomists for standard genome sequencing and annotation.</title>
        <authorList>
            <consortium name="The Broad Institute Genomics Platform"/>
            <consortium name="The Broad Institute Genome Sequencing Center for Infectious Disease"/>
            <person name="Wu L."/>
            <person name="Ma J."/>
        </authorList>
    </citation>
    <scope>NUCLEOTIDE SEQUENCE [LARGE SCALE GENOMIC DNA]</scope>
    <source>
        <strain evidence="2">JCM 4524</strain>
    </source>
</reference>
<keyword evidence="2" id="KW-1185">Reference proteome</keyword>
<sequence>MDGAGSGAAWAAPARGPQTAVAVRVRVAAQRAVFGIVCILPLGWRSGSFAFRNIRVPVPVCRTGERESAESAAETHVRPMRFSNVVC</sequence>
<accession>A0ABP6EC29</accession>
<gene>
    <name evidence="1" type="ORF">GCM10010307_86830</name>
</gene>
<comment type="caution">
    <text evidence="1">The sequence shown here is derived from an EMBL/GenBank/DDBJ whole genome shotgun (WGS) entry which is preliminary data.</text>
</comment>
<protein>
    <submittedName>
        <fullName evidence="1">Uncharacterized protein</fullName>
    </submittedName>
</protein>
<dbReference type="EMBL" id="BAAASJ010000125">
    <property type="protein sequence ID" value="GAA2664885.1"/>
    <property type="molecule type" value="Genomic_DNA"/>
</dbReference>
<evidence type="ECO:0000313" key="1">
    <source>
        <dbReference type="EMBL" id="GAA2664885.1"/>
    </source>
</evidence>
<proteinExistence type="predicted"/>
<evidence type="ECO:0000313" key="2">
    <source>
        <dbReference type="Proteomes" id="UP001500151"/>
    </source>
</evidence>
<dbReference type="Proteomes" id="UP001500151">
    <property type="component" value="Unassembled WGS sequence"/>
</dbReference>
<organism evidence="1 2">
    <name type="scientific">Streptomyces vastus</name>
    <dbReference type="NCBI Taxonomy" id="285451"/>
    <lineage>
        <taxon>Bacteria</taxon>
        <taxon>Bacillati</taxon>
        <taxon>Actinomycetota</taxon>
        <taxon>Actinomycetes</taxon>
        <taxon>Kitasatosporales</taxon>
        <taxon>Streptomycetaceae</taxon>
        <taxon>Streptomyces</taxon>
    </lineage>
</organism>
<name>A0ABP6EC29_9ACTN</name>